<dbReference type="EMBL" id="CP138588">
    <property type="protein sequence ID" value="WPH02915.1"/>
    <property type="molecule type" value="Genomic_DNA"/>
</dbReference>
<accession>A0AAQ3M8N3</accession>
<proteinExistence type="inferred from homology"/>
<dbReference type="InterPro" id="IPR036188">
    <property type="entry name" value="FAD/NAD-bd_sf"/>
</dbReference>
<dbReference type="GO" id="GO:0004499">
    <property type="term" value="F:N,N-dimethylaniline monooxygenase activity"/>
    <property type="evidence" value="ECO:0007669"/>
    <property type="project" value="InterPro"/>
</dbReference>
<keyword evidence="2" id="KW-0285">Flavoprotein</keyword>
<dbReference type="SUPFAM" id="SSF51905">
    <property type="entry name" value="FAD/NAD(P)-binding domain"/>
    <property type="match status" value="3"/>
</dbReference>
<reference evidence="5 6" key="1">
    <citation type="submission" date="2023-11" db="EMBL/GenBank/DDBJ databases">
        <title>An acidophilic fungus is an integral part of prey digestion in a carnivorous sundew plant.</title>
        <authorList>
            <person name="Tsai I.J."/>
        </authorList>
    </citation>
    <scope>NUCLEOTIDE SEQUENCE [LARGE SCALE GENOMIC DNA]</scope>
    <source>
        <strain evidence="5">169a</strain>
    </source>
</reference>
<comment type="similarity">
    <text evidence="1">Belongs to the FAD-binding monooxygenase family.</text>
</comment>
<dbReference type="InterPro" id="IPR020946">
    <property type="entry name" value="Flavin_mOase-like"/>
</dbReference>
<evidence type="ECO:0000256" key="4">
    <source>
        <dbReference type="ARBA" id="ARBA00023002"/>
    </source>
</evidence>
<evidence type="ECO:0000256" key="1">
    <source>
        <dbReference type="ARBA" id="ARBA00010139"/>
    </source>
</evidence>
<protein>
    <submittedName>
        <fullName evidence="5">Uncharacterized protein</fullName>
    </submittedName>
</protein>
<evidence type="ECO:0000256" key="2">
    <source>
        <dbReference type="ARBA" id="ARBA00022630"/>
    </source>
</evidence>
<dbReference type="Gene3D" id="3.50.50.60">
    <property type="entry name" value="FAD/NAD(P)-binding domain"/>
    <property type="match status" value="2"/>
</dbReference>
<dbReference type="AlphaFoldDB" id="A0AAQ3M8N3"/>
<dbReference type="PANTHER" id="PTHR42877:SF11">
    <property type="entry name" value="MONOOXYGENASE, PUTATIVE (AFU_ORTHOLOGUE AFUA_6G13790)-RELATED"/>
    <property type="match status" value="1"/>
</dbReference>
<evidence type="ECO:0000313" key="6">
    <source>
        <dbReference type="Proteomes" id="UP001303373"/>
    </source>
</evidence>
<evidence type="ECO:0000256" key="3">
    <source>
        <dbReference type="ARBA" id="ARBA00022827"/>
    </source>
</evidence>
<dbReference type="GO" id="GO:0050660">
    <property type="term" value="F:flavin adenine dinucleotide binding"/>
    <property type="evidence" value="ECO:0007669"/>
    <property type="project" value="InterPro"/>
</dbReference>
<dbReference type="GO" id="GO:0050661">
    <property type="term" value="F:NADP binding"/>
    <property type="evidence" value="ECO:0007669"/>
    <property type="project" value="InterPro"/>
</dbReference>
<evidence type="ECO:0000313" key="5">
    <source>
        <dbReference type="EMBL" id="WPH02915.1"/>
    </source>
</evidence>
<dbReference type="InterPro" id="IPR051209">
    <property type="entry name" value="FAD-bind_Monooxygenase_sf"/>
</dbReference>
<dbReference type="Pfam" id="PF00743">
    <property type="entry name" value="FMO-like"/>
    <property type="match status" value="1"/>
</dbReference>
<gene>
    <name evidence="5" type="ORF">R9X50_00578500</name>
</gene>
<name>A0AAQ3M8N3_9PEZI</name>
<keyword evidence="3" id="KW-0274">FAD</keyword>
<sequence length="555" mass="62530">MPSIAEAHHRATSPLVVEHAAFEPRKLRVVCVGAGYSGLILAHKFKHEMKIDHFADLCIYEKNHDIGGTWLENRYPGVACDVPAHAYTFPFEPNPDWSSFYVGGQEIFQYMKRATEKYNLAEKVVFNARVTRTSWNESTAKWDITVKHQDGIIHDSAEILINGAGVVNKWIWPSIAGLDSFKGTLVHSAAWDDKVDWARKRVGLIGNGASGIQILPKLQKTAQHVTNFFRSPTWISPSFVFHLTKDGMGTNFEYSEEEKKGFRDDPEAFREYRRKIEHEFNTVFSCVLRGSEANATLSGGVKAQMEARLRNDPDLCEKLIPKFEVACRRLTPGDGYLEALQQPNVSFQIGEITSITPNGIIGPDGKELDLDIIVCATGFDTGFTPSWELHGRHSISLAEQWKDTPEAYFALCAANMPNYMIFNGPNYPAGHGSLIATMNAAANWMVGWIQKFSSEEVKTFTVKEAIVREYNDYSQAVLKRTVWSGGCRSWYKNGKVDGPVTAMYAGSSAHYIEMLERFRTEDFDVEYRHANRFAFMGNGLTVRDVKGEDLGWYVK</sequence>
<dbReference type="PANTHER" id="PTHR42877">
    <property type="entry name" value="L-ORNITHINE N(5)-MONOOXYGENASE-RELATED"/>
    <property type="match status" value="1"/>
</dbReference>
<dbReference type="Proteomes" id="UP001303373">
    <property type="component" value="Chromosome 9"/>
</dbReference>
<keyword evidence="4" id="KW-0560">Oxidoreductase</keyword>
<organism evidence="5 6">
    <name type="scientific">Acrodontium crateriforme</name>
    <dbReference type="NCBI Taxonomy" id="150365"/>
    <lineage>
        <taxon>Eukaryota</taxon>
        <taxon>Fungi</taxon>
        <taxon>Dikarya</taxon>
        <taxon>Ascomycota</taxon>
        <taxon>Pezizomycotina</taxon>
        <taxon>Dothideomycetes</taxon>
        <taxon>Dothideomycetidae</taxon>
        <taxon>Mycosphaerellales</taxon>
        <taxon>Teratosphaeriaceae</taxon>
        <taxon>Acrodontium</taxon>
    </lineage>
</organism>
<keyword evidence="6" id="KW-1185">Reference proteome</keyword>